<sequence length="312" mass="35547">MQLTDGSYTTIEEYIDAIQEASLDAMQLSSGVFNNRHKLVASPDLILGYRTTEGETLNYGTIANEHYFFVVPQLGIEYQYCGLEMADEHLIVCDNKRDIVTRHAAVFHGITISIDKTILHRYLGIYGKTYVDLCLETTFNQLVLPKAIQIKTKLLAFVTRVLDGSLDYQNATLQQDVLDTVALLLVELIEPVFRCGNTSPPSMSTRQNVVMRSLQFINETAPNPITINELCQASFCSVRTLEYAFKTILKMTPKQYLIQYRLHQIRKQLLGKPSEKITPLLKNYGIVNTGRFANDYFKLFGEYPKQTMRFAN</sequence>
<evidence type="ECO:0000256" key="2">
    <source>
        <dbReference type="ARBA" id="ARBA00023125"/>
    </source>
</evidence>
<evidence type="ECO:0000313" key="5">
    <source>
        <dbReference type="EMBL" id="AWB65088.1"/>
    </source>
</evidence>
<evidence type="ECO:0000313" key="6">
    <source>
        <dbReference type="Proteomes" id="UP000244441"/>
    </source>
</evidence>
<dbReference type="PANTHER" id="PTHR46796">
    <property type="entry name" value="HTH-TYPE TRANSCRIPTIONAL ACTIVATOR RHAS-RELATED"/>
    <property type="match status" value="1"/>
</dbReference>
<dbReference type="OrthoDB" id="6003540at2"/>
<dbReference type="SMART" id="SM00342">
    <property type="entry name" value="HTH_ARAC"/>
    <property type="match status" value="1"/>
</dbReference>
<dbReference type="Proteomes" id="UP000244441">
    <property type="component" value="Chromosome"/>
</dbReference>
<dbReference type="KEGG" id="cate:C2869_00915"/>
<evidence type="ECO:0000256" key="3">
    <source>
        <dbReference type="ARBA" id="ARBA00023163"/>
    </source>
</evidence>
<organism evidence="5 6">
    <name type="scientific">Saccharobesus litoralis</name>
    <dbReference type="NCBI Taxonomy" id="2172099"/>
    <lineage>
        <taxon>Bacteria</taxon>
        <taxon>Pseudomonadati</taxon>
        <taxon>Pseudomonadota</taxon>
        <taxon>Gammaproteobacteria</taxon>
        <taxon>Alteromonadales</taxon>
        <taxon>Alteromonadaceae</taxon>
        <taxon>Saccharobesus</taxon>
    </lineage>
</organism>
<dbReference type="Gene3D" id="1.10.10.60">
    <property type="entry name" value="Homeodomain-like"/>
    <property type="match status" value="1"/>
</dbReference>
<dbReference type="Pfam" id="PF12833">
    <property type="entry name" value="HTH_18"/>
    <property type="match status" value="1"/>
</dbReference>
<protein>
    <recommendedName>
        <fullName evidence="4">HTH araC/xylS-type domain-containing protein</fullName>
    </recommendedName>
</protein>
<dbReference type="GO" id="GO:0043565">
    <property type="term" value="F:sequence-specific DNA binding"/>
    <property type="evidence" value="ECO:0007669"/>
    <property type="project" value="InterPro"/>
</dbReference>
<dbReference type="PROSITE" id="PS01124">
    <property type="entry name" value="HTH_ARAC_FAMILY_2"/>
    <property type="match status" value="1"/>
</dbReference>
<feature type="domain" description="HTH araC/xylS-type" evidence="4">
    <location>
        <begin position="211"/>
        <end position="310"/>
    </location>
</feature>
<keyword evidence="1" id="KW-0805">Transcription regulation</keyword>
<evidence type="ECO:0000259" key="4">
    <source>
        <dbReference type="PROSITE" id="PS01124"/>
    </source>
</evidence>
<keyword evidence="2" id="KW-0238">DNA-binding</keyword>
<proteinExistence type="predicted"/>
<reference evidence="5 6" key="1">
    <citation type="submission" date="2018-01" db="EMBL/GenBank/DDBJ databases">
        <title>Genome sequence of a Cantenovulum-like bacteria.</title>
        <authorList>
            <person name="Tan W.R."/>
            <person name="Lau N.-S."/>
            <person name="Go F."/>
            <person name="Amirul A.-A.A."/>
        </authorList>
    </citation>
    <scope>NUCLEOTIDE SEQUENCE [LARGE SCALE GENOMIC DNA]</scope>
    <source>
        <strain evidence="5 6">CCB-QB4</strain>
    </source>
</reference>
<dbReference type="PANTHER" id="PTHR46796:SF12">
    <property type="entry name" value="HTH-TYPE DNA-BINDING TRANSCRIPTIONAL ACTIVATOR EUTR"/>
    <property type="match status" value="1"/>
</dbReference>
<keyword evidence="3" id="KW-0804">Transcription</keyword>
<gene>
    <name evidence="5" type="ORF">C2869_00915</name>
</gene>
<dbReference type="EMBL" id="CP026604">
    <property type="protein sequence ID" value="AWB65088.1"/>
    <property type="molecule type" value="Genomic_DNA"/>
</dbReference>
<accession>A0A2S0VLK6</accession>
<dbReference type="AlphaFoldDB" id="A0A2S0VLK6"/>
<keyword evidence="6" id="KW-1185">Reference proteome</keyword>
<dbReference type="InterPro" id="IPR050204">
    <property type="entry name" value="AraC_XylS_family_regulators"/>
</dbReference>
<dbReference type="RefSeq" id="WP_108601166.1">
    <property type="nucleotide sequence ID" value="NZ_CP026604.1"/>
</dbReference>
<name>A0A2S0VLK6_9ALTE</name>
<dbReference type="GO" id="GO:0003700">
    <property type="term" value="F:DNA-binding transcription factor activity"/>
    <property type="evidence" value="ECO:0007669"/>
    <property type="project" value="InterPro"/>
</dbReference>
<dbReference type="SUPFAM" id="SSF46689">
    <property type="entry name" value="Homeodomain-like"/>
    <property type="match status" value="1"/>
</dbReference>
<dbReference type="InterPro" id="IPR009057">
    <property type="entry name" value="Homeodomain-like_sf"/>
</dbReference>
<dbReference type="InterPro" id="IPR018060">
    <property type="entry name" value="HTH_AraC"/>
</dbReference>
<evidence type="ECO:0000256" key="1">
    <source>
        <dbReference type="ARBA" id="ARBA00023015"/>
    </source>
</evidence>